<dbReference type="InterPro" id="IPR051958">
    <property type="entry name" value="Alba-like_NAB"/>
</dbReference>
<comment type="caution">
    <text evidence="6">The sequence shown here is derived from an EMBL/GenBank/DDBJ whole genome shotgun (WGS) entry which is preliminary data.</text>
</comment>
<reference evidence="6" key="1">
    <citation type="journal article" date="2020" name="Fungal Divers.">
        <title>Resolving the Mortierellaceae phylogeny through synthesis of multi-gene phylogenetics and phylogenomics.</title>
        <authorList>
            <person name="Vandepol N."/>
            <person name="Liber J."/>
            <person name="Desiro A."/>
            <person name="Na H."/>
            <person name="Kennedy M."/>
            <person name="Barry K."/>
            <person name="Grigoriev I.V."/>
            <person name="Miller A.N."/>
            <person name="O'Donnell K."/>
            <person name="Stajich J.E."/>
            <person name="Bonito G."/>
        </authorList>
    </citation>
    <scope>NUCLEOTIDE SEQUENCE</scope>
    <source>
        <strain evidence="6">BC1065</strain>
    </source>
</reference>
<proteinExistence type="inferred from homology"/>
<evidence type="ECO:0000256" key="1">
    <source>
        <dbReference type="ARBA" id="ARBA00004123"/>
    </source>
</evidence>
<dbReference type="EMBL" id="JAAAJB010000081">
    <property type="protein sequence ID" value="KAG0267124.1"/>
    <property type="molecule type" value="Genomic_DNA"/>
</dbReference>
<dbReference type="OrthoDB" id="424402at2759"/>
<sequence>MENYQKRPKSKRSRFEADNDDASTALQHSEGKPGAPTAGQPRGKGTPSSTSGGGKSDANTPRHGVMHISAHGKIRTYVSRGLEVLLESEQQSITASTSSTSSPTVVSSSSSSSQGPATTTTTTNDDDHDDASSPKGMNEKHKRNYSGAAGVLTIKAQGKNIPKAVTIVEILKRKLEGSLHQFTEIGQVTEEEVWDPKTTSLTSAAAAAGPAIASSSSAGSKQQQQQQQQQQLDPIRLVRHRPTIRIRLSRQLDIHRPPQADDESDGDEEAKEMMEAWPGAILDRDAAVRRLVGYQAPTGNDIYL</sequence>
<feature type="region of interest" description="Disordered" evidence="4">
    <location>
        <begin position="89"/>
        <end position="144"/>
    </location>
</feature>
<dbReference type="InterPro" id="IPR002775">
    <property type="entry name" value="DNA/RNA-bd_Alba-like"/>
</dbReference>
<dbReference type="Gene3D" id="3.30.110.20">
    <property type="entry name" value="Alba-like domain"/>
    <property type="match status" value="1"/>
</dbReference>
<comment type="similarity">
    <text evidence="2">Belongs to the histone-like Alba family.</text>
</comment>
<comment type="subcellular location">
    <subcellularLocation>
        <location evidence="1">Nucleus</location>
    </subcellularLocation>
</comment>
<evidence type="ECO:0000259" key="5">
    <source>
        <dbReference type="Pfam" id="PF01918"/>
    </source>
</evidence>
<keyword evidence="7" id="KW-1185">Reference proteome</keyword>
<feature type="region of interest" description="Disordered" evidence="4">
    <location>
        <begin position="248"/>
        <end position="272"/>
    </location>
</feature>
<gene>
    <name evidence="6" type="ORF">DFQ27_009144</name>
</gene>
<keyword evidence="3" id="KW-0539">Nucleus</keyword>
<feature type="region of interest" description="Disordered" evidence="4">
    <location>
        <begin position="1"/>
        <end position="72"/>
    </location>
</feature>
<evidence type="ECO:0000313" key="6">
    <source>
        <dbReference type="EMBL" id="KAG0267124.1"/>
    </source>
</evidence>
<feature type="compositionally biased region" description="Acidic residues" evidence="4">
    <location>
        <begin position="260"/>
        <end position="270"/>
    </location>
</feature>
<dbReference type="GO" id="GO:0003723">
    <property type="term" value="F:RNA binding"/>
    <property type="evidence" value="ECO:0007669"/>
    <property type="project" value="TreeGrafter"/>
</dbReference>
<protein>
    <recommendedName>
        <fullName evidence="5">DNA/RNA-binding protein Alba-like domain-containing protein</fullName>
    </recommendedName>
</protein>
<evidence type="ECO:0000256" key="4">
    <source>
        <dbReference type="SAM" id="MobiDB-lite"/>
    </source>
</evidence>
<feature type="compositionally biased region" description="Basic and acidic residues" evidence="4">
    <location>
        <begin position="250"/>
        <end position="259"/>
    </location>
</feature>
<dbReference type="PANTHER" id="PTHR13516:SF4">
    <property type="entry name" value="FI09323P"/>
    <property type="match status" value="1"/>
</dbReference>
<feature type="region of interest" description="Disordered" evidence="4">
    <location>
        <begin position="205"/>
        <end position="236"/>
    </location>
</feature>
<organism evidence="6 7">
    <name type="scientific">Actinomortierella ambigua</name>
    <dbReference type="NCBI Taxonomy" id="1343610"/>
    <lineage>
        <taxon>Eukaryota</taxon>
        <taxon>Fungi</taxon>
        <taxon>Fungi incertae sedis</taxon>
        <taxon>Mucoromycota</taxon>
        <taxon>Mortierellomycotina</taxon>
        <taxon>Mortierellomycetes</taxon>
        <taxon>Mortierellales</taxon>
        <taxon>Mortierellaceae</taxon>
        <taxon>Actinomortierella</taxon>
    </lineage>
</organism>
<dbReference type="GO" id="GO:0005634">
    <property type="term" value="C:nucleus"/>
    <property type="evidence" value="ECO:0007669"/>
    <property type="project" value="UniProtKB-SubCell"/>
</dbReference>
<feature type="compositionally biased region" description="Basic residues" evidence="4">
    <location>
        <begin position="1"/>
        <end position="12"/>
    </location>
</feature>
<dbReference type="Proteomes" id="UP000807716">
    <property type="component" value="Unassembled WGS sequence"/>
</dbReference>
<accession>A0A9P6QH88</accession>
<dbReference type="PANTHER" id="PTHR13516">
    <property type="entry name" value="RIBONUCLEASE P SUBUNIT P25"/>
    <property type="match status" value="1"/>
</dbReference>
<evidence type="ECO:0000256" key="3">
    <source>
        <dbReference type="ARBA" id="ARBA00023242"/>
    </source>
</evidence>
<feature type="compositionally biased region" description="Low complexity" evidence="4">
    <location>
        <begin position="205"/>
        <end position="231"/>
    </location>
</feature>
<dbReference type="InterPro" id="IPR036882">
    <property type="entry name" value="Alba-like_dom_sf"/>
</dbReference>
<evidence type="ECO:0000313" key="7">
    <source>
        <dbReference type="Proteomes" id="UP000807716"/>
    </source>
</evidence>
<feature type="domain" description="DNA/RNA-binding protein Alba-like" evidence="5">
    <location>
        <begin position="149"/>
        <end position="187"/>
    </location>
</feature>
<dbReference type="SUPFAM" id="SSF82704">
    <property type="entry name" value="AlbA-like"/>
    <property type="match status" value="1"/>
</dbReference>
<name>A0A9P6QH88_9FUNG</name>
<feature type="compositionally biased region" description="Low complexity" evidence="4">
    <location>
        <begin position="91"/>
        <end position="123"/>
    </location>
</feature>
<dbReference type="Pfam" id="PF01918">
    <property type="entry name" value="Alba"/>
    <property type="match status" value="1"/>
</dbReference>
<evidence type="ECO:0000256" key="2">
    <source>
        <dbReference type="ARBA" id="ARBA00008018"/>
    </source>
</evidence>
<dbReference type="AlphaFoldDB" id="A0A9P6QH88"/>